<dbReference type="InterPro" id="IPR000866">
    <property type="entry name" value="AhpC/TSA"/>
</dbReference>
<dbReference type="InterPro" id="IPR017937">
    <property type="entry name" value="Thioredoxin_CS"/>
</dbReference>
<dbReference type="SUPFAM" id="SSF52833">
    <property type="entry name" value="Thioredoxin-like"/>
    <property type="match status" value="1"/>
</dbReference>
<keyword evidence="2" id="KW-0201">Cytochrome c-type biogenesis</keyword>
<dbReference type="GO" id="GO:0030313">
    <property type="term" value="C:cell envelope"/>
    <property type="evidence" value="ECO:0007669"/>
    <property type="project" value="UniProtKB-SubCell"/>
</dbReference>
<dbReference type="GO" id="GO:0015036">
    <property type="term" value="F:disulfide oxidoreductase activity"/>
    <property type="evidence" value="ECO:0007669"/>
    <property type="project" value="UniProtKB-ARBA"/>
</dbReference>
<sequence length="137" mass="15355">MQYFDEFGHRHDLNDIVGDLIVVNVWATWCVPCVTELPSLGKLRSAVAQDGIEVFALSVDRGGVPKTRHFFEQHGRPDLNYGFDPRGVFLDQLGNAVLPTTLVLQRDGQVLAVSERALDWSAPEVVAWLRRLKTPES</sequence>
<feature type="domain" description="Thioredoxin" evidence="5">
    <location>
        <begin position="1"/>
        <end position="134"/>
    </location>
</feature>
<dbReference type="CDD" id="cd02966">
    <property type="entry name" value="TlpA_like_family"/>
    <property type="match status" value="1"/>
</dbReference>
<evidence type="ECO:0000313" key="6">
    <source>
        <dbReference type="EMBL" id="MBP0482791.1"/>
    </source>
</evidence>
<dbReference type="Gene3D" id="3.40.30.10">
    <property type="entry name" value="Glutaredoxin"/>
    <property type="match status" value="1"/>
</dbReference>
<evidence type="ECO:0000256" key="4">
    <source>
        <dbReference type="ARBA" id="ARBA00023284"/>
    </source>
</evidence>
<dbReference type="InterPro" id="IPR050553">
    <property type="entry name" value="Thioredoxin_ResA/DsbE_sf"/>
</dbReference>
<dbReference type="PROSITE" id="PS51352">
    <property type="entry name" value="THIOREDOXIN_2"/>
    <property type="match status" value="1"/>
</dbReference>
<keyword evidence="7" id="KW-1185">Reference proteome</keyword>
<evidence type="ECO:0000256" key="1">
    <source>
        <dbReference type="ARBA" id="ARBA00004196"/>
    </source>
</evidence>
<dbReference type="Pfam" id="PF00578">
    <property type="entry name" value="AhpC-TSA"/>
    <property type="match status" value="1"/>
</dbReference>
<dbReference type="GO" id="GO:0017004">
    <property type="term" value="P:cytochrome complex assembly"/>
    <property type="evidence" value="ECO:0007669"/>
    <property type="project" value="UniProtKB-KW"/>
</dbReference>
<dbReference type="InterPro" id="IPR036249">
    <property type="entry name" value="Thioredoxin-like_sf"/>
</dbReference>
<name>A0A940MQ97_9RHOB</name>
<keyword evidence="3" id="KW-1015">Disulfide bond</keyword>
<proteinExistence type="predicted"/>
<dbReference type="RefSeq" id="WP_209360748.1">
    <property type="nucleotide sequence ID" value="NZ_JAGISH010000005.1"/>
</dbReference>
<keyword evidence="4" id="KW-0676">Redox-active center</keyword>
<comment type="caution">
    <text evidence="6">The sequence shown here is derived from an EMBL/GenBank/DDBJ whole genome shotgun (WGS) entry which is preliminary data.</text>
</comment>
<protein>
    <submittedName>
        <fullName evidence="6">TlpA family protein disulfide reductase</fullName>
    </submittedName>
</protein>
<gene>
    <name evidence="6" type="ORF">J5474_09850</name>
</gene>
<reference evidence="6" key="1">
    <citation type="submission" date="2021-03" db="EMBL/GenBank/DDBJ databases">
        <title>Sagittula salina sp. nov. strain M10.9X isolated from the marine waste.</title>
        <authorList>
            <person name="Satari L."/>
            <person name="Molina-Menor E."/>
            <person name="Vidal-Verdu A."/>
            <person name="Pascual J."/>
            <person name="Pereto J."/>
            <person name="Porcar M."/>
        </authorList>
    </citation>
    <scope>NUCLEOTIDE SEQUENCE</scope>
    <source>
        <strain evidence="6">M10.9X</strain>
    </source>
</reference>
<dbReference type="Proteomes" id="UP000675940">
    <property type="component" value="Unassembled WGS sequence"/>
</dbReference>
<dbReference type="PANTHER" id="PTHR42852">
    <property type="entry name" value="THIOL:DISULFIDE INTERCHANGE PROTEIN DSBE"/>
    <property type="match status" value="1"/>
</dbReference>
<dbReference type="PROSITE" id="PS00194">
    <property type="entry name" value="THIOREDOXIN_1"/>
    <property type="match status" value="1"/>
</dbReference>
<dbReference type="GO" id="GO:0016209">
    <property type="term" value="F:antioxidant activity"/>
    <property type="evidence" value="ECO:0007669"/>
    <property type="project" value="InterPro"/>
</dbReference>
<comment type="subcellular location">
    <subcellularLocation>
        <location evidence="1">Cell envelope</location>
    </subcellularLocation>
</comment>
<evidence type="ECO:0000313" key="7">
    <source>
        <dbReference type="Proteomes" id="UP000675940"/>
    </source>
</evidence>
<dbReference type="EMBL" id="JAGISH010000005">
    <property type="protein sequence ID" value="MBP0482791.1"/>
    <property type="molecule type" value="Genomic_DNA"/>
</dbReference>
<evidence type="ECO:0000256" key="3">
    <source>
        <dbReference type="ARBA" id="ARBA00023157"/>
    </source>
</evidence>
<accession>A0A940MQ97</accession>
<dbReference type="InterPro" id="IPR013766">
    <property type="entry name" value="Thioredoxin_domain"/>
</dbReference>
<evidence type="ECO:0000256" key="2">
    <source>
        <dbReference type="ARBA" id="ARBA00022748"/>
    </source>
</evidence>
<dbReference type="AlphaFoldDB" id="A0A940MQ97"/>
<dbReference type="PANTHER" id="PTHR42852:SF6">
    <property type="entry name" value="THIOL:DISULFIDE INTERCHANGE PROTEIN DSBE"/>
    <property type="match status" value="1"/>
</dbReference>
<organism evidence="6 7">
    <name type="scientific">Sagittula salina</name>
    <dbReference type="NCBI Taxonomy" id="2820268"/>
    <lineage>
        <taxon>Bacteria</taxon>
        <taxon>Pseudomonadati</taxon>
        <taxon>Pseudomonadota</taxon>
        <taxon>Alphaproteobacteria</taxon>
        <taxon>Rhodobacterales</taxon>
        <taxon>Roseobacteraceae</taxon>
        <taxon>Sagittula</taxon>
    </lineage>
</organism>
<evidence type="ECO:0000259" key="5">
    <source>
        <dbReference type="PROSITE" id="PS51352"/>
    </source>
</evidence>